<keyword evidence="5 7" id="KW-1133">Transmembrane helix</keyword>
<dbReference type="PATRIC" id="fig|1503.3.peg.3240"/>
<feature type="transmembrane region" description="Helical" evidence="7">
    <location>
        <begin position="186"/>
        <end position="204"/>
    </location>
</feature>
<proteinExistence type="inferred from homology"/>
<dbReference type="InterPro" id="IPR037185">
    <property type="entry name" value="EmrE-like"/>
</dbReference>
<feature type="transmembrane region" description="Helical" evidence="7">
    <location>
        <begin position="257"/>
        <end position="274"/>
    </location>
</feature>
<feature type="transmembrane region" description="Helical" evidence="7">
    <location>
        <begin position="224"/>
        <end position="245"/>
    </location>
</feature>
<keyword evidence="3" id="KW-1003">Cell membrane</keyword>
<evidence type="ECO:0000256" key="6">
    <source>
        <dbReference type="ARBA" id="ARBA00023136"/>
    </source>
</evidence>
<sequence>MKKNNNIFIVYMLAVLYAVIIGFSFLFTKIALKYSSPLDVLALRFAVSFIALTIPVALGWIKVRFEKKYVIKVLPLLIFYPTLFLSLQTFGLSFSSSSEAGIIQATTPIFTMVLSSLILNEKTNLVQKVSIFLSFFGVLYMFMMKGESISFNSYKGIIFLLLSCLSFSGYSILARKLSKDFNAVELTYYMITGGFIIFNIAAIGKHVSDNTLSQFLTPFSNLSFVLSMLYLGILACLVTSALTNYILSKIEASKMNVFVNLTTVVSIFAGAVFLKERIYSYHIIGSLMIIAGVIGANCFTGSRKRLDQNL</sequence>
<dbReference type="Gene3D" id="1.10.3730.20">
    <property type="match status" value="1"/>
</dbReference>
<dbReference type="Proteomes" id="UP000037267">
    <property type="component" value="Unassembled WGS sequence"/>
</dbReference>
<keyword evidence="10" id="KW-1185">Reference proteome</keyword>
<feature type="domain" description="EamA" evidence="8">
    <location>
        <begin position="10"/>
        <end position="142"/>
    </location>
</feature>
<evidence type="ECO:0000256" key="5">
    <source>
        <dbReference type="ARBA" id="ARBA00022989"/>
    </source>
</evidence>
<evidence type="ECO:0000256" key="3">
    <source>
        <dbReference type="ARBA" id="ARBA00022475"/>
    </source>
</evidence>
<dbReference type="RefSeq" id="WP_050355434.1">
    <property type="nucleotide sequence ID" value="NZ_LGSS01000008.1"/>
</dbReference>
<evidence type="ECO:0000256" key="7">
    <source>
        <dbReference type="SAM" id="Phobius"/>
    </source>
</evidence>
<organism evidence="9 10">
    <name type="scientific">Gottschalkia purinilytica</name>
    <name type="common">Clostridium purinilyticum</name>
    <dbReference type="NCBI Taxonomy" id="1503"/>
    <lineage>
        <taxon>Bacteria</taxon>
        <taxon>Bacillati</taxon>
        <taxon>Bacillota</taxon>
        <taxon>Tissierellia</taxon>
        <taxon>Tissierellales</taxon>
        <taxon>Gottschalkiaceae</taxon>
        <taxon>Gottschalkia</taxon>
    </lineage>
</organism>
<evidence type="ECO:0000256" key="4">
    <source>
        <dbReference type="ARBA" id="ARBA00022692"/>
    </source>
</evidence>
<dbReference type="PANTHER" id="PTHR32322:SF18">
    <property type="entry name" value="S-ADENOSYLMETHIONINE_S-ADENOSYLHOMOCYSTEINE TRANSPORTER"/>
    <property type="match status" value="1"/>
</dbReference>
<feature type="transmembrane region" description="Helical" evidence="7">
    <location>
        <begin position="100"/>
        <end position="118"/>
    </location>
</feature>
<evidence type="ECO:0000256" key="1">
    <source>
        <dbReference type="ARBA" id="ARBA00004651"/>
    </source>
</evidence>
<dbReference type="InterPro" id="IPR050638">
    <property type="entry name" value="AA-Vitamin_Transporters"/>
</dbReference>
<dbReference type="OrthoDB" id="37139at2"/>
<evidence type="ECO:0000256" key="2">
    <source>
        <dbReference type="ARBA" id="ARBA00007362"/>
    </source>
</evidence>
<feature type="transmembrane region" description="Helical" evidence="7">
    <location>
        <begin position="73"/>
        <end position="94"/>
    </location>
</feature>
<keyword evidence="4 7" id="KW-0812">Transmembrane</keyword>
<dbReference type="PANTHER" id="PTHR32322">
    <property type="entry name" value="INNER MEMBRANE TRANSPORTER"/>
    <property type="match status" value="1"/>
</dbReference>
<protein>
    <submittedName>
        <fullName evidence="9">Putative drug/metabolite transporter</fullName>
    </submittedName>
</protein>
<accession>A0A0L0WAI8</accession>
<dbReference type="AlphaFoldDB" id="A0A0L0WAI8"/>
<comment type="similarity">
    <text evidence="2">Belongs to the EamA transporter family.</text>
</comment>
<feature type="domain" description="EamA" evidence="8">
    <location>
        <begin position="155"/>
        <end position="296"/>
    </location>
</feature>
<reference evidence="10" key="1">
    <citation type="submission" date="2015-07" db="EMBL/GenBank/DDBJ databases">
        <title>Draft genome sequence of the purine-degrading Gottschalkia purinilyticum DSM 1384 (formerly Clostridium purinilyticum).</title>
        <authorList>
            <person name="Poehlein A."/>
            <person name="Schiel-Bengelsdorf B."/>
            <person name="Bengelsdorf F.R."/>
            <person name="Daniel R."/>
            <person name="Duerre P."/>
        </authorList>
    </citation>
    <scope>NUCLEOTIDE SEQUENCE [LARGE SCALE GENOMIC DNA]</scope>
    <source>
        <strain evidence="10">DSM 1384</strain>
    </source>
</reference>
<evidence type="ECO:0000259" key="8">
    <source>
        <dbReference type="Pfam" id="PF00892"/>
    </source>
</evidence>
<name>A0A0L0WAI8_GOTPU</name>
<gene>
    <name evidence="9" type="ORF">CLPU_8c01000</name>
</gene>
<feature type="transmembrane region" description="Helical" evidence="7">
    <location>
        <begin position="280"/>
        <end position="300"/>
    </location>
</feature>
<comment type="subcellular location">
    <subcellularLocation>
        <location evidence="1">Cell membrane</location>
        <topology evidence="1">Multi-pass membrane protein</topology>
    </subcellularLocation>
</comment>
<feature type="transmembrane region" description="Helical" evidence="7">
    <location>
        <begin position="125"/>
        <end position="144"/>
    </location>
</feature>
<dbReference type="Pfam" id="PF00892">
    <property type="entry name" value="EamA"/>
    <property type="match status" value="2"/>
</dbReference>
<dbReference type="InterPro" id="IPR000620">
    <property type="entry name" value="EamA_dom"/>
</dbReference>
<dbReference type="STRING" id="1503.CLPU_8c01000"/>
<feature type="transmembrane region" description="Helical" evidence="7">
    <location>
        <begin position="40"/>
        <end position="61"/>
    </location>
</feature>
<evidence type="ECO:0000313" key="9">
    <source>
        <dbReference type="EMBL" id="KNF08335.1"/>
    </source>
</evidence>
<dbReference type="GO" id="GO:0005886">
    <property type="term" value="C:plasma membrane"/>
    <property type="evidence" value="ECO:0007669"/>
    <property type="project" value="UniProtKB-SubCell"/>
</dbReference>
<feature type="transmembrane region" description="Helical" evidence="7">
    <location>
        <begin position="7"/>
        <end position="28"/>
    </location>
</feature>
<dbReference type="SUPFAM" id="SSF103481">
    <property type="entry name" value="Multidrug resistance efflux transporter EmrE"/>
    <property type="match status" value="2"/>
</dbReference>
<keyword evidence="6 7" id="KW-0472">Membrane</keyword>
<feature type="transmembrane region" description="Helical" evidence="7">
    <location>
        <begin position="156"/>
        <end position="174"/>
    </location>
</feature>
<evidence type="ECO:0000313" key="10">
    <source>
        <dbReference type="Proteomes" id="UP000037267"/>
    </source>
</evidence>
<comment type="caution">
    <text evidence="9">The sequence shown here is derived from an EMBL/GenBank/DDBJ whole genome shotgun (WGS) entry which is preliminary data.</text>
</comment>
<dbReference type="EMBL" id="LGSS01000008">
    <property type="protein sequence ID" value="KNF08335.1"/>
    <property type="molecule type" value="Genomic_DNA"/>
</dbReference>